<dbReference type="Proteomes" id="UP000191112">
    <property type="component" value="Unassembled WGS sequence"/>
</dbReference>
<accession>A0A1T5FU47</accession>
<gene>
    <name evidence="1" type="ORF">SAMN05660477_02279</name>
</gene>
<proteinExistence type="predicted"/>
<organism evidence="1 2">
    <name type="scientific">Soonwooa buanensis</name>
    <dbReference type="NCBI Taxonomy" id="619805"/>
    <lineage>
        <taxon>Bacteria</taxon>
        <taxon>Pseudomonadati</taxon>
        <taxon>Bacteroidota</taxon>
        <taxon>Flavobacteriia</taxon>
        <taxon>Flavobacteriales</taxon>
        <taxon>Weeksellaceae</taxon>
        <taxon>Chryseobacterium group</taxon>
        <taxon>Soonwooa</taxon>
    </lineage>
</organism>
<evidence type="ECO:0000313" key="1">
    <source>
        <dbReference type="EMBL" id="SKB99681.1"/>
    </source>
</evidence>
<protein>
    <recommendedName>
        <fullName evidence="3">Transcription elongation factor, GreA/GreB, C-term</fullName>
    </recommendedName>
</protein>
<evidence type="ECO:0008006" key="3">
    <source>
        <dbReference type="Google" id="ProtNLM"/>
    </source>
</evidence>
<dbReference type="STRING" id="619805.SAMN05660477_02279"/>
<sequence length="147" mass="16669">MNRIAIMDAIINEQQKVVDNLEYSVNRYVTASDLEEDNTIDPDDLSQQVQAKDMQLRFEQLLKKAQDEMSFLVVERDLSHTEIEKGSLVVLDGVIVFVGLSVPKFNFENQSVISFSTEAPAFKSLENHKIGDRIDLGNQSHTVKEIL</sequence>
<evidence type="ECO:0000313" key="2">
    <source>
        <dbReference type="Proteomes" id="UP000191112"/>
    </source>
</evidence>
<dbReference type="AlphaFoldDB" id="A0A1T5FU47"/>
<keyword evidence="2" id="KW-1185">Reference proteome</keyword>
<dbReference type="EMBL" id="FUYZ01000008">
    <property type="protein sequence ID" value="SKB99681.1"/>
    <property type="molecule type" value="Genomic_DNA"/>
</dbReference>
<dbReference type="RefSeq" id="WP_079667489.1">
    <property type="nucleotide sequence ID" value="NZ_FUYZ01000008.1"/>
</dbReference>
<reference evidence="1 2" key="1">
    <citation type="submission" date="2017-02" db="EMBL/GenBank/DDBJ databases">
        <authorList>
            <person name="Peterson S.W."/>
        </authorList>
    </citation>
    <scope>NUCLEOTIDE SEQUENCE [LARGE SCALE GENOMIC DNA]</scope>
    <source>
        <strain evidence="1 2">DSM 22323</strain>
    </source>
</reference>
<name>A0A1T5FU47_9FLAO</name>
<dbReference type="OrthoDB" id="667380at2"/>